<evidence type="ECO:0000313" key="2">
    <source>
        <dbReference type="EMBL" id="EEW54407.1"/>
    </source>
</evidence>
<dbReference type="STRING" id="525309.HMPREF0494_0395"/>
<dbReference type="InterPro" id="IPR009996">
    <property type="entry name" value="YycH"/>
</dbReference>
<feature type="domain" description="Regulatory protein YycH" evidence="1">
    <location>
        <begin position="17"/>
        <end position="431"/>
    </location>
</feature>
<comment type="caution">
    <text evidence="2">The sequence shown here is derived from an EMBL/GenBank/DDBJ whole genome shotgun (WGS) entry which is preliminary data.</text>
</comment>
<evidence type="ECO:0000259" key="1">
    <source>
        <dbReference type="Pfam" id="PF07435"/>
    </source>
</evidence>
<dbReference type="AlphaFoldDB" id="C8P501"/>
<dbReference type="Pfam" id="PF07435">
    <property type="entry name" value="YycH"/>
    <property type="match status" value="1"/>
</dbReference>
<dbReference type="HOGENOM" id="CLU_037125_1_0_9"/>
<sequence>MKRRMIGMINKLKTNWLSIALAIVVIISLVLSGLIWTNPFQYEGAHRENVTKSSQQYTAQSMGDVYLPTTMVRTDGRGSQTFLYSTQISLMREVKNSIRGWQFGRVATVKSNNGDVYLSYLRRHNAITLSYPNAIPTLVFNETFSQTVNSDQVAQINHIVIPLKGPREVYLLSDHRYGIYRLQVKKGSFKQIANLTRGARGIAVDHKIINGETMLTYPKSVTLPVFAFQVANQNIDTLSSNLLSSSHRSNITSSKNGDQVVYSSGNNQRLVYHRNNGTVDYESYTNSDDHRSTDQLYSYFYNRLVKTGVQLSNIRFDGTSNHQRRFTYRTFVDGFPIFNEDGYGSIQLEANTGAERCQMSRYSLQVPLPINQQEVKLPATSEVLNELHASPHFKDIKGIRVGYLWRSDDNNKVVKLTPTYFVRYHGNWVDYEQLIK</sequence>
<accession>C8P501</accession>
<protein>
    <submittedName>
        <fullName evidence="2">YycH protein</fullName>
    </submittedName>
</protein>
<organism evidence="2 3">
    <name type="scientific">Limosilactobacillus antri DSM 16041</name>
    <dbReference type="NCBI Taxonomy" id="525309"/>
    <lineage>
        <taxon>Bacteria</taxon>
        <taxon>Bacillati</taxon>
        <taxon>Bacillota</taxon>
        <taxon>Bacilli</taxon>
        <taxon>Lactobacillales</taxon>
        <taxon>Lactobacillaceae</taxon>
        <taxon>Limosilactobacillus</taxon>
    </lineage>
</organism>
<dbReference type="eggNOG" id="COG4863">
    <property type="taxonomic scope" value="Bacteria"/>
</dbReference>
<dbReference type="CDD" id="cd15787">
    <property type="entry name" value="YycH_N"/>
    <property type="match status" value="1"/>
</dbReference>
<gene>
    <name evidence="2" type="ORF">HMPREF0494_0395</name>
</gene>
<dbReference type="EMBL" id="ACLL01000012">
    <property type="protein sequence ID" value="EEW54407.1"/>
    <property type="molecule type" value="Genomic_DNA"/>
</dbReference>
<proteinExistence type="predicted"/>
<dbReference type="Proteomes" id="UP000003675">
    <property type="component" value="Unassembled WGS sequence"/>
</dbReference>
<reference evidence="2 3" key="1">
    <citation type="submission" date="2009-09" db="EMBL/GenBank/DDBJ databases">
        <authorList>
            <person name="Qin X."/>
            <person name="Bachman B."/>
            <person name="Battles P."/>
            <person name="Bell A."/>
            <person name="Bess C."/>
            <person name="Bickham C."/>
            <person name="Chaboub L."/>
            <person name="Chen D."/>
            <person name="Coyle M."/>
            <person name="Deiros D.R."/>
            <person name="Dinh H."/>
            <person name="Forbes L."/>
            <person name="Fowler G."/>
            <person name="Francisco L."/>
            <person name="Fu Q."/>
            <person name="Gubbala S."/>
            <person name="Hale W."/>
            <person name="Han Y."/>
            <person name="Hemphill L."/>
            <person name="Highlander S.K."/>
            <person name="Hirani K."/>
            <person name="Hogues M."/>
            <person name="Jackson L."/>
            <person name="Jakkamsetti A."/>
            <person name="Javaid M."/>
            <person name="Jiang H."/>
            <person name="Korchina V."/>
            <person name="Kovar C."/>
            <person name="Lara F."/>
            <person name="Lee S."/>
            <person name="Mata R."/>
            <person name="Mathew T."/>
            <person name="Moen C."/>
            <person name="Morales K."/>
            <person name="Munidasa M."/>
            <person name="Nazareth L."/>
            <person name="Ngo R."/>
            <person name="Nguyen L."/>
            <person name="Okwuonu G."/>
            <person name="Ongeri F."/>
            <person name="Patil S."/>
            <person name="Petrosino J."/>
            <person name="Pham C."/>
            <person name="Pham P."/>
            <person name="Pu L.-L."/>
            <person name="Puazo M."/>
            <person name="Raj R."/>
            <person name="Reid J."/>
            <person name="Rouhana J."/>
            <person name="Saada N."/>
            <person name="Shang Y."/>
            <person name="Simmons D."/>
            <person name="Thornton R."/>
            <person name="Warren J."/>
            <person name="Weissenberger G."/>
            <person name="Zhang J."/>
            <person name="Zhang L."/>
            <person name="Zhou C."/>
            <person name="Zhu D."/>
            <person name="Muzny D."/>
            <person name="Worley K."/>
            <person name="Gibbs R."/>
        </authorList>
    </citation>
    <scope>NUCLEOTIDE SEQUENCE [LARGE SCALE GENOMIC DNA]</scope>
    <source>
        <strain evidence="2 3">DSM 16041</strain>
    </source>
</reference>
<name>C8P501_9LACO</name>
<dbReference type="Gene3D" id="3.10.450.310">
    <property type="match status" value="1"/>
</dbReference>
<evidence type="ECO:0000313" key="3">
    <source>
        <dbReference type="Proteomes" id="UP000003675"/>
    </source>
</evidence>